<dbReference type="GO" id="GO:0000150">
    <property type="term" value="F:DNA strand exchange activity"/>
    <property type="evidence" value="ECO:0007669"/>
    <property type="project" value="InterPro"/>
</dbReference>
<evidence type="ECO:0000256" key="2">
    <source>
        <dbReference type="ARBA" id="ARBA00023125"/>
    </source>
</evidence>
<reference evidence="6" key="1">
    <citation type="submission" date="2017-06" db="EMBL/GenBank/DDBJ databases">
        <authorList>
            <person name="Varghese N."/>
            <person name="Submissions S."/>
        </authorList>
    </citation>
    <scope>NUCLEOTIDE SEQUENCE [LARGE SCALE GENOMIC DNA]</scope>
    <source>
        <strain evidence="6">DSM 28041</strain>
    </source>
</reference>
<dbReference type="PROSITE" id="PS51736">
    <property type="entry name" value="RECOMBINASES_3"/>
    <property type="match status" value="1"/>
</dbReference>
<dbReference type="InterPro" id="IPR036162">
    <property type="entry name" value="Resolvase-like_N_sf"/>
</dbReference>
<evidence type="ECO:0000313" key="5">
    <source>
        <dbReference type="EMBL" id="SNR88743.1"/>
    </source>
</evidence>
<keyword evidence="3" id="KW-0233">DNA recombination</keyword>
<dbReference type="Gene3D" id="1.10.10.60">
    <property type="entry name" value="Homeodomain-like"/>
    <property type="match status" value="1"/>
</dbReference>
<dbReference type="PANTHER" id="PTHR30461:SF2">
    <property type="entry name" value="SERINE RECOMBINASE PINE-RELATED"/>
    <property type="match status" value="1"/>
</dbReference>
<protein>
    <submittedName>
        <fullName evidence="5">Site-specific DNA recombinase</fullName>
    </submittedName>
</protein>
<keyword evidence="6" id="KW-1185">Reference proteome</keyword>
<organism evidence="5 6">
    <name type="scientific">Hymenobacter mucosus</name>
    <dbReference type="NCBI Taxonomy" id="1411120"/>
    <lineage>
        <taxon>Bacteria</taxon>
        <taxon>Pseudomonadati</taxon>
        <taxon>Bacteroidota</taxon>
        <taxon>Cytophagia</taxon>
        <taxon>Cytophagales</taxon>
        <taxon>Hymenobacteraceae</taxon>
        <taxon>Hymenobacter</taxon>
    </lineage>
</organism>
<dbReference type="RefSeq" id="WP_089333767.1">
    <property type="nucleotide sequence ID" value="NZ_FZNS01000010.1"/>
</dbReference>
<dbReference type="SUPFAM" id="SSF46689">
    <property type="entry name" value="Homeodomain-like"/>
    <property type="match status" value="1"/>
</dbReference>
<dbReference type="Proteomes" id="UP000198310">
    <property type="component" value="Unassembled WGS sequence"/>
</dbReference>
<dbReference type="Pfam" id="PF00239">
    <property type="entry name" value="Resolvase"/>
    <property type="match status" value="1"/>
</dbReference>
<dbReference type="CDD" id="cd03768">
    <property type="entry name" value="SR_ResInv"/>
    <property type="match status" value="1"/>
</dbReference>
<dbReference type="InterPro" id="IPR006119">
    <property type="entry name" value="Resolv_N"/>
</dbReference>
<comment type="similarity">
    <text evidence="1">Belongs to the site-specific recombinase resolvase family.</text>
</comment>
<feature type="domain" description="Resolvase/invertase-type recombinase catalytic" evidence="4">
    <location>
        <begin position="11"/>
        <end position="154"/>
    </location>
</feature>
<dbReference type="InterPro" id="IPR050639">
    <property type="entry name" value="SSR_resolvase"/>
</dbReference>
<gene>
    <name evidence="5" type="ORF">SAMN06269173_11093</name>
</gene>
<proteinExistence type="inferred from homology"/>
<evidence type="ECO:0000259" key="4">
    <source>
        <dbReference type="PROSITE" id="PS51736"/>
    </source>
</evidence>
<dbReference type="AlphaFoldDB" id="A0A239A1G1"/>
<evidence type="ECO:0000256" key="3">
    <source>
        <dbReference type="ARBA" id="ARBA00023172"/>
    </source>
</evidence>
<dbReference type="GO" id="GO:0003677">
    <property type="term" value="F:DNA binding"/>
    <property type="evidence" value="ECO:0007669"/>
    <property type="project" value="UniProtKB-KW"/>
</dbReference>
<name>A0A239A1G1_9BACT</name>
<dbReference type="InterPro" id="IPR009057">
    <property type="entry name" value="Homeodomain-like_sf"/>
</dbReference>
<sequence>MPVHPTDQPKRVALYARVSTLDKGQDPETQLRPLREYAQRRGFAVVEEYVDQASGTSEERTHYKRMMAAAKKRQLDVVLVWRYDRFARSTQALVNALKEFQSLGVDFISYQENIDTTTPTGELIFHVMASLAQFESALISQRVRAGMARAKAQGKHVARPPLAQVKQEAIAQLLSEGLSMNQVSKQLGVAYGTVYNYAQKLKSA</sequence>
<accession>A0A239A1G1</accession>
<evidence type="ECO:0000313" key="6">
    <source>
        <dbReference type="Proteomes" id="UP000198310"/>
    </source>
</evidence>
<dbReference type="PANTHER" id="PTHR30461">
    <property type="entry name" value="DNA-INVERTASE FROM LAMBDOID PROPHAGE"/>
    <property type="match status" value="1"/>
</dbReference>
<dbReference type="Gene3D" id="3.40.50.1390">
    <property type="entry name" value="Resolvase, N-terminal catalytic domain"/>
    <property type="match status" value="1"/>
</dbReference>
<keyword evidence="2" id="KW-0238">DNA-binding</keyword>
<evidence type="ECO:0000256" key="1">
    <source>
        <dbReference type="ARBA" id="ARBA00009913"/>
    </source>
</evidence>
<dbReference type="SMART" id="SM00857">
    <property type="entry name" value="Resolvase"/>
    <property type="match status" value="1"/>
</dbReference>
<dbReference type="EMBL" id="FZNS01000010">
    <property type="protein sequence ID" value="SNR88743.1"/>
    <property type="molecule type" value="Genomic_DNA"/>
</dbReference>
<dbReference type="SUPFAM" id="SSF53041">
    <property type="entry name" value="Resolvase-like"/>
    <property type="match status" value="1"/>
</dbReference>